<reference evidence="1" key="1">
    <citation type="submission" date="2020-11" db="EMBL/GenBank/DDBJ databases">
        <title>Sequencing the genomes of 1000 actinobacteria strains.</title>
        <authorList>
            <person name="Klenk H.-P."/>
        </authorList>
    </citation>
    <scope>NUCLEOTIDE SEQUENCE</scope>
    <source>
        <strain evidence="1">DSM 45356</strain>
    </source>
</reference>
<dbReference type="InterPro" id="IPR036390">
    <property type="entry name" value="WH_DNA-bd_sf"/>
</dbReference>
<dbReference type="GO" id="GO:0003677">
    <property type="term" value="F:DNA binding"/>
    <property type="evidence" value="ECO:0007669"/>
    <property type="project" value="UniProtKB-KW"/>
</dbReference>
<organism evidence="1 2">
    <name type="scientific">Longispora fulva</name>
    <dbReference type="NCBI Taxonomy" id="619741"/>
    <lineage>
        <taxon>Bacteria</taxon>
        <taxon>Bacillati</taxon>
        <taxon>Actinomycetota</taxon>
        <taxon>Actinomycetes</taxon>
        <taxon>Micromonosporales</taxon>
        <taxon>Micromonosporaceae</taxon>
        <taxon>Longispora</taxon>
    </lineage>
</organism>
<dbReference type="AlphaFoldDB" id="A0A8J7GIA6"/>
<protein>
    <submittedName>
        <fullName evidence="1">DNA-binding MarR family transcriptional regulator</fullName>
    </submittedName>
</protein>
<dbReference type="SUPFAM" id="SSF46785">
    <property type="entry name" value="Winged helix' DNA-binding domain"/>
    <property type="match status" value="1"/>
</dbReference>
<keyword evidence="2" id="KW-1185">Reference proteome</keyword>
<name>A0A8J7GIA6_9ACTN</name>
<gene>
    <name evidence="1" type="ORF">IW245_003299</name>
</gene>
<sequence>MSVTHTLNGQVIGRTALAVFAVRDRLLGRAGITFHQATALFAVATAGGSTDRAGLLAQLTGSLQIDGPTAETVLAELADAGLVELSESLVTNTAAGGTLNAAVRAELDELTESLYGDLPAEERATAGRLLATVTARANAVLAAA</sequence>
<keyword evidence="1" id="KW-0238">DNA-binding</keyword>
<accession>A0A8J7GIA6</accession>
<dbReference type="Proteomes" id="UP000622552">
    <property type="component" value="Unassembled WGS sequence"/>
</dbReference>
<evidence type="ECO:0000313" key="1">
    <source>
        <dbReference type="EMBL" id="MBG6137105.1"/>
    </source>
</evidence>
<dbReference type="EMBL" id="JADOUF010000001">
    <property type="protein sequence ID" value="MBG6137105.1"/>
    <property type="molecule type" value="Genomic_DNA"/>
</dbReference>
<comment type="caution">
    <text evidence="1">The sequence shown here is derived from an EMBL/GenBank/DDBJ whole genome shotgun (WGS) entry which is preliminary data.</text>
</comment>
<evidence type="ECO:0000313" key="2">
    <source>
        <dbReference type="Proteomes" id="UP000622552"/>
    </source>
</evidence>
<dbReference type="RefSeq" id="WP_197004008.1">
    <property type="nucleotide sequence ID" value="NZ_BONS01000022.1"/>
</dbReference>
<proteinExistence type="predicted"/>
<dbReference type="InterPro" id="IPR036388">
    <property type="entry name" value="WH-like_DNA-bd_sf"/>
</dbReference>
<dbReference type="Gene3D" id="1.10.10.10">
    <property type="entry name" value="Winged helix-like DNA-binding domain superfamily/Winged helix DNA-binding domain"/>
    <property type="match status" value="1"/>
</dbReference>